<evidence type="ECO:0000313" key="1">
    <source>
        <dbReference type="EMBL" id="MFF3671536.1"/>
    </source>
</evidence>
<gene>
    <name evidence="1" type="ORF">ACFYXI_38730</name>
</gene>
<evidence type="ECO:0000313" key="2">
    <source>
        <dbReference type="Proteomes" id="UP001602013"/>
    </source>
</evidence>
<name>A0ABW6T2Q7_9ACTN</name>
<proteinExistence type="predicted"/>
<dbReference type="EMBL" id="JBIASD010000049">
    <property type="protein sequence ID" value="MFF3671536.1"/>
    <property type="molecule type" value="Genomic_DNA"/>
</dbReference>
<dbReference type="GO" id="GO:0016491">
    <property type="term" value="F:oxidoreductase activity"/>
    <property type="evidence" value="ECO:0007669"/>
    <property type="project" value="UniProtKB-KW"/>
</dbReference>
<keyword evidence="1" id="KW-0560">Oxidoreductase</keyword>
<comment type="caution">
    <text evidence="1">The sequence shown here is derived from an EMBL/GenBank/DDBJ whole genome shotgun (WGS) entry which is preliminary data.</text>
</comment>
<dbReference type="Pfam" id="PF12900">
    <property type="entry name" value="Pyridox_ox_2"/>
    <property type="match status" value="1"/>
</dbReference>
<dbReference type="RefSeq" id="WP_387417711.1">
    <property type="nucleotide sequence ID" value="NZ_CP191998.1"/>
</dbReference>
<dbReference type="SUPFAM" id="SSF50475">
    <property type="entry name" value="FMN-binding split barrel"/>
    <property type="match status" value="1"/>
</dbReference>
<accession>A0ABW6T2Q7</accession>
<dbReference type="Proteomes" id="UP001602013">
    <property type="component" value="Unassembled WGS sequence"/>
</dbReference>
<keyword evidence="2" id="KW-1185">Reference proteome</keyword>
<dbReference type="Gene3D" id="2.30.110.10">
    <property type="entry name" value="Electron Transport, Fmn-binding Protein, Chain A"/>
    <property type="match status" value="1"/>
</dbReference>
<dbReference type="InterPro" id="IPR012349">
    <property type="entry name" value="Split_barrel_FMN-bd"/>
</dbReference>
<sequence>MNERELREIPRDESLRLLASVAMGRVVFTLHALPAIRPVNHILDDGDIIIRTHLGAAITAAAADSDGTVVAYEADAIDPHDHLGWSVIVVGTARLVRDRGEIERYSEMLRPWVFGNMDHVIRIHPEVVTGFRLTPLNEPVPSADR</sequence>
<reference evidence="1 2" key="1">
    <citation type="submission" date="2024-10" db="EMBL/GenBank/DDBJ databases">
        <title>The Natural Products Discovery Center: Release of the First 8490 Sequenced Strains for Exploring Actinobacteria Biosynthetic Diversity.</title>
        <authorList>
            <person name="Kalkreuter E."/>
            <person name="Kautsar S.A."/>
            <person name="Yang D."/>
            <person name="Bader C.D."/>
            <person name="Teijaro C.N."/>
            <person name="Fluegel L."/>
            <person name="Davis C.M."/>
            <person name="Simpson J.R."/>
            <person name="Lauterbach L."/>
            <person name="Steele A.D."/>
            <person name="Gui C."/>
            <person name="Meng S."/>
            <person name="Li G."/>
            <person name="Viehrig K."/>
            <person name="Ye F."/>
            <person name="Su P."/>
            <person name="Kiefer A.F."/>
            <person name="Nichols A."/>
            <person name="Cepeda A.J."/>
            <person name="Yan W."/>
            <person name="Fan B."/>
            <person name="Jiang Y."/>
            <person name="Adhikari A."/>
            <person name="Zheng C.-J."/>
            <person name="Schuster L."/>
            <person name="Cowan T.M."/>
            <person name="Smanski M.J."/>
            <person name="Chevrette M.G."/>
            <person name="De Carvalho L.P.S."/>
            <person name="Shen B."/>
        </authorList>
    </citation>
    <scope>NUCLEOTIDE SEQUENCE [LARGE SCALE GENOMIC DNA]</scope>
    <source>
        <strain evidence="1 2">NPDC002173</strain>
    </source>
</reference>
<organism evidence="1 2">
    <name type="scientific">Microtetraspora malaysiensis</name>
    <dbReference type="NCBI Taxonomy" id="161358"/>
    <lineage>
        <taxon>Bacteria</taxon>
        <taxon>Bacillati</taxon>
        <taxon>Actinomycetota</taxon>
        <taxon>Actinomycetes</taxon>
        <taxon>Streptosporangiales</taxon>
        <taxon>Streptosporangiaceae</taxon>
        <taxon>Microtetraspora</taxon>
    </lineage>
</organism>
<dbReference type="InterPro" id="IPR024747">
    <property type="entry name" value="Pyridox_Oxase-rel"/>
</dbReference>
<dbReference type="EC" id="1.-.-.-" evidence="1"/>
<protein>
    <submittedName>
        <fullName evidence="1">Pyridoxamine 5'-phosphate oxidase family protein</fullName>
        <ecNumber evidence="1">1.-.-.-</ecNumber>
    </submittedName>
</protein>